<reference evidence="2 3" key="1">
    <citation type="journal article" date="2016" name="Nat. Commun.">
        <title>Thousands of microbial genomes shed light on interconnected biogeochemical processes in an aquifer system.</title>
        <authorList>
            <person name="Anantharaman K."/>
            <person name="Brown C.T."/>
            <person name="Hug L.A."/>
            <person name="Sharon I."/>
            <person name="Castelle C.J."/>
            <person name="Probst A.J."/>
            <person name="Thomas B.C."/>
            <person name="Singh A."/>
            <person name="Wilkins M.J."/>
            <person name="Karaoz U."/>
            <person name="Brodie E.L."/>
            <person name="Williams K.H."/>
            <person name="Hubbard S.S."/>
            <person name="Banfield J.F."/>
        </authorList>
    </citation>
    <scope>NUCLEOTIDE SEQUENCE [LARGE SCALE GENOMIC DNA]</scope>
</reference>
<evidence type="ECO:0000313" key="3">
    <source>
        <dbReference type="Proteomes" id="UP000177376"/>
    </source>
</evidence>
<evidence type="ECO:0000313" key="2">
    <source>
        <dbReference type="EMBL" id="OGY53118.1"/>
    </source>
</evidence>
<keyword evidence="1" id="KW-0472">Membrane</keyword>
<gene>
    <name evidence="2" type="ORF">A3A02_00175</name>
</gene>
<proteinExistence type="predicted"/>
<evidence type="ECO:0000256" key="1">
    <source>
        <dbReference type="SAM" id="Phobius"/>
    </source>
</evidence>
<dbReference type="AlphaFoldDB" id="A0A1G1YL84"/>
<protein>
    <submittedName>
        <fullName evidence="2">Uncharacterized protein</fullName>
    </submittedName>
</protein>
<sequence length="64" mass="7759">MKRNYNVWPLIMFLLSMLCLVLYAISDETYLGILIIYFLLLYVKDEIIDKIEEIKKELKNIQHH</sequence>
<comment type="caution">
    <text evidence="2">The sequence shown here is derived from an EMBL/GenBank/DDBJ whole genome shotgun (WGS) entry which is preliminary data.</text>
</comment>
<dbReference type="EMBL" id="MHIM01000004">
    <property type="protein sequence ID" value="OGY53118.1"/>
    <property type="molecule type" value="Genomic_DNA"/>
</dbReference>
<organism evidence="2 3">
    <name type="scientific">Candidatus Buchananbacteria bacterium RIFCSPLOWO2_01_FULL_39_33</name>
    <dbReference type="NCBI Taxonomy" id="1797543"/>
    <lineage>
        <taxon>Bacteria</taxon>
        <taxon>Candidatus Buchananiibacteriota</taxon>
    </lineage>
</organism>
<feature type="transmembrane region" description="Helical" evidence="1">
    <location>
        <begin position="31"/>
        <end position="48"/>
    </location>
</feature>
<keyword evidence="1" id="KW-1133">Transmembrane helix</keyword>
<accession>A0A1G1YL84</accession>
<feature type="transmembrane region" description="Helical" evidence="1">
    <location>
        <begin position="7"/>
        <end position="25"/>
    </location>
</feature>
<dbReference type="Proteomes" id="UP000177376">
    <property type="component" value="Unassembled WGS sequence"/>
</dbReference>
<keyword evidence="1" id="KW-0812">Transmembrane</keyword>
<name>A0A1G1YL84_9BACT</name>